<evidence type="ECO:0000313" key="3">
    <source>
        <dbReference type="Proteomes" id="UP000315010"/>
    </source>
</evidence>
<keyword evidence="1" id="KW-0472">Membrane</keyword>
<keyword evidence="1" id="KW-0812">Transmembrane</keyword>
<reference evidence="2 3" key="1">
    <citation type="submission" date="2019-02" db="EMBL/GenBank/DDBJ databases">
        <title>Deep-cultivation of Planctomycetes and their phenomic and genomic characterization uncovers novel biology.</title>
        <authorList>
            <person name="Wiegand S."/>
            <person name="Jogler M."/>
            <person name="Boedeker C."/>
            <person name="Pinto D."/>
            <person name="Vollmers J."/>
            <person name="Rivas-Marin E."/>
            <person name="Kohn T."/>
            <person name="Peeters S.H."/>
            <person name="Heuer A."/>
            <person name="Rast P."/>
            <person name="Oberbeckmann S."/>
            <person name="Bunk B."/>
            <person name="Jeske O."/>
            <person name="Meyerdierks A."/>
            <person name="Storesund J.E."/>
            <person name="Kallscheuer N."/>
            <person name="Luecker S."/>
            <person name="Lage O.M."/>
            <person name="Pohl T."/>
            <person name="Merkel B.J."/>
            <person name="Hornburger P."/>
            <person name="Mueller R.-W."/>
            <person name="Bruemmer F."/>
            <person name="Labrenz M."/>
            <person name="Spormann A.M."/>
            <person name="Op Den Camp H."/>
            <person name="Overmann J."/>
            <person name="Amann R."/>
            <person name="Jetten M.S.M."/>
            <person name="Mascher T."/>
            <person name="Medema M.H."/>
            <person name="Devos D.P."/>
            <person name="Kaster A.-K."/>
            <person name="Ovreas L."/>
            <person name="Rohde M."/>
            <person name="Galperin M.Y."/>
            <person name="Jogler C."/>
        </authorList>
    </citation>
    <scope>NUCLEOTIDE SEQUENCE [LARGE SCALE GENOMIC DNA]</scope>
    <source>
        <strain evidence="2 3">CA13</strain>
    </source>
</reference>
<feature type="transmembrane region" description="Helical" evidence="1">
    <location>
        <begin position="118"/>
        <end position="139"/>
    </location>
</feature>
<dbReference type="RefSeq" id="WP_419194106.1">
    <property type="nucleotide sequence ID" value="NZ_SJPJ01000001.1"/>
</dbReference>
<dbReference type="Proteomes" id="UP000315010">
    <property type="component" value="Unassembled WGS sequence"/>
</dbReference>
<dbReference type="EMBL" id="SJPJ01000001">
    <property type="protein sequence ID" value="TWT80523.1"/>
    <property type="molecule type" value="Genomic_DNA"/>
</dbReference>
<accession>A0A5C5Z1Q7</accession>
<evidence type="ECO:0000256" key="1">
    <source>
        <dbReference type="SAM" id="Phobius"/>
    </source>
</evidence>
<feature type="transmembrane region" description="Helical" evidence="1">
    <location>
        <begin position="12"/>
        <end position="35"/>
    </location>
</feature>
<protein>
    <submittedName>
        <fullName evidence="2">Uncharacterized protein</fullName>
    </submittedName>
</protein>
<keyword evidence="1" id="KW-1133">Transmembrane helix</keyword>
<gene>
    <name evidence="2" type="ORF">CA13_19680</name>
</gene>
<comment type="caution">
    <text evidence="2">The sequence shown here is derived from an EMBL/GenBank/DDBJ whole genome shotgun (WGS) entry which is preliminary data.</text>
</comment>
<name>A0A5C5Z1Q7_9BACT</name>
<dbReference type="AlphaFoldDB" id="A0A5C5Z1Q7"/>
<organism evidence="2 3">
    <name type="scientific">Novipirellula herctigrandis</name>
    <dbReference type="NCBI Taxonomy" id="2527986"/>
    <lineage>
        <taxon>Bacteria</taxon>
        <taxon>Pseudomonadati</taxon>
        <taxon>Planctomycetota</taxon>
        <taxon>Planctomycetia</taxon>
        <taxon>Pirellulales</taxon>
        <taxon>Pirellulaceae</taxon>
        <taxon>Novipirellula</taxon>
    </lineage>
</organism>
<feature type="transmembrane region" description="Helical" evidence="1">
    <location>
        <begin position="55"/>
        <end position="79"/>
    </location>
</feature>
<feature type="transmembrane region" description="Helical" evidence="1">
    <location>
        <begin position="91"/>
        <end position="112"/>
    </location>
</feature>
<proteinExistence type="predicted"/>
<sequence length="151" mass="16605">MGNKTFSLKQFVIVTLITSIWIHVGEVARAFFVAFPRMAAFFEGKLQIVGADQMQISHAIIWGLWDTILTAVLVFILWLCLEVFGDKTKSILISGTTTALATIGIFWIAAVNSGLGEWSTAFVLFPLAWIELLIGAWIASKLFSKVAIPNA</sequence>
<keyword evidence="3" id="KW-1185">Reference proteome</keyword>
<evidence type="ECO:0000313" key="2">
    <source>
        <dbReference type="EMBL" id="TWT80523.1"/>
    </source>
</evidence>